<dbReference type="GO" id="GO:0004867">
    <property type="term" value="F:serine-type endopeptidase inhibitor activity"/>
    <property type="evidence" value="ECO:0007669"/>
    <property type="project" value="InterPro"/>
</dbReference>
<dbReference type="EMBL" id="LT934112">
    <property type="protein sequence ID" value="VAH19424.1"/>
    <property type="molecule type" value="Genomic_DNA"/>
</dbReference>
<dbReference type="PANTHER" id="PTHR37378">
    <property type="entry name" value="BOWMAN_BIRK DOMAIN-CONTAINING PROTEIN-RELATED"/>
    <property type="match status" value="1"/>
</dbReference>
<name>A0A9R0V8D5_TRITD</name>
<keyword evidence="3" id="KW-1185">Reference proteome</keyword>
<gene>
    <name evidence="2" type="ORF">TRITD_1Bv1G153330</name>
</gene>
<accession>A0A9R0V8D5</accession>
<sequence>MDIAIAASQPRPLANQLLRNRRLYIELLAALASHTTTTAESILPLDRPHQVKWELCAKGSLATMKSTKLAAILILQAVLVMGILSHVNADYFPKCCNSCRSFSGVDVCDDAHPQCPKGCSACRVVTPSPHKTFRCADMKSTVDGTCGGPCKKH</sequence>
<dbReference type="SMART" id="SM00269">
    <property type="entry name" value="BowB"/>
    <property type="match status" value="1"/>
</dbReference>
<organism evidence="2 3">
    <name type="scientific">Triticum turgidum subsp. durum</name>
    <name type="common">Durum wheat</name>
    <name type="synonym">Triticum durum</name>
    <dbReference type="NCBI Taxonomy" id="4567"/>
    <lineage>
        <taxon>Eukaryota</taxon>
        <taxon>Viridiplantae</taxon>
        <taxon>Streptophyta</taxon>
        <taxon>Embryophyta</taxon>
        <taxon>Tracheophyta</taxon>
        <taxon>Spermatophyta</taxon>
        <taxon>Magnoliopsida</taxon>
        <taxon>Liliopsida</taxon>
        <taxon>Poales</taxon>
        <taxon>Poaceae</taxon>
        <taxon>BOP clade</taxon>
        <taxon>Pooideae</taxon>
        <taxon>Triticodae</taxon>
        <taxon>Triticeae</taxon>
        <taxon>Triticinae</taxon>
        <taxon>Triticum</taxon>
    </lineage>
</organism>
<dbReference type="GO" id="GO:0005576">
    <property type="term" value="C:extracellular region"/>
    <property type="evidence" value="ECO:0007669"/>
    <property type="project" value="InterPro"/>
</dbReference>
<dbReference type="CDD" id="cd00023">
    <property type="entry name" value="BBI"/>
    <property type="match status" value="1"/>
</dbReference>
<evidence type="ECO:0000313" key="2">
    <source>
        <dbReference type="EMBL" id="VAH19424.1"/>
    </source>
</evidence>
<reference evidence="2 3" key="1">
    <citation type="submission" date="2017-09" db="EMBL/GenBank/DDBJ databases">
        <authorList>
            <consortium name="International Durum Wheat Genome Sequencing Consortium (IDWGSC)"/>
            <person name="Milanesi L."/>
        </authorList>
    </citation>
    <scope>NUCLEOTIDE SEQUENCE [LARGE SCALE GENOMIC DNA]</scope>
    <source>
        <strain evidence="3">cv. Svevo</strain>
    </source>
</reference>
<dbReference type="AlphaFoldDB" id="A0A9R0V8D5"/>
<proteinExistence type="predicted"/>
<evidence type="ECO:0000313" key="3">
    <source>
        <dbReference type="Proteomes" id="UP000324705"/>
    </source>
</evidence>
<feature type="domain" description="Bowman-Birk serine protease inhibitors family" evidence="1">
    <location>
        <begin position="95"/>
        <end position="150"/>
    </location>
</feature>
<dbReference type="Proteomes" id="UP000324705">
    <property type="component" value="Chromosome 1B"/>
</dbReference>
<evidence type="ECO:0000259" key="1">
    <source>
        <dbReference type="SMART" id="SM00269"/>
    </source>
</evidence>
<dbReference type="Gramene" id="TRITD1Bv1G153330.1">
    <property type="protein sequence ID" value="TRITD1Bv1G153330.1"/>
    <property type="gene ID" value="TRITD1Bv1G153330"/>
</dbReference>
<dbReference type="InterPro" id="IPR000877">
    <property type="entry name" value="Prot_inh_BBI"/>
</dbReference>
<dbReference type="InterPro" id="IPR044167">
    <property type="entry name" value="WIP1"/>
</dbReference>
<protein>
    <recommendedName>
        <fullName evidence="1">Bowman-Birk serine protease inhibitors family domain-containing protein</fullName>
    </recommendedName>
</protein>
<dbReference type="PANTHER" id="PTHR37378:SF9">
    <property type="entry name" value="BOWMAN-BIRK SERINE PROTEASE INHIBITORS FAMILY DOMAIN-CONTAINING PROTEIN"/>
    <property type="match status" value="1"/>
</dbReference>